<accession>A0ABX0LJU0</accession>
<evidence type="ECO:0000313" key="4">
    <source>
        <dbReference type="EMBL" id="NHZ32943.1"/>
    </source>
</evidence>
<proteinExistence type="predicted"/>
<evidence type="ECO:0000256" key="1">
    <source>
        <dbReference type="ARBA" id="ARBA00023172"/>
    </source>
</evidence>
<dbReference type="Pfam" id="PF00589">
    <property type="entry name" value="Phage_integrase"/>
    <property type="match status" value="1"/>
</dbReference>
<protein>
    <submittedName>
        <fullName evidence="4">Tyrosine-type recombinase/integrase</fullName>
    </submittedName>
</protein>
<dbReference type="PROSITE" id="PS51898">
    <property type="entry name" value="TYR_RECOMBINASE"/>
    <property type="match status" value="1"/>
</dbReference>
<dbReference type="Gene3D" id="1.10.443.10">
    <property type="entry name" value="Intergrase catalytic core"/>
    <property type="match status" value="1"/>
</dbReference>
<evidence type="ECO:0000256" key="2">
    <source>
        <dbReference type="SAM" id="MobiDB-lite"/>
    </source>
</evidence>
<evidence type="ECO:0000313" key="5">
    <source>
        <dbReference type="Proteomes" id="UP000785613"/>
    </source>
</evidence>
<dbReference type="InterPro" id="IPR013762">
    <property type="entry name" value="Integrase-like_cat_sf"/>
</dbReference>
<keyword evidence="1" id="KW-0233">DNA recombination</keyword>
<feature type="compositionally biased region" description="Basic and acidic residues" evidence="2">
    <location>
        <begin position="134"/>
        <end position="152"/>
    </location>
</feature>
<sequence length="152" mass="17073">MRISGALIASCDPSVPLGARDRAILLLIARLGLRASDVSSLPYSQLLWSKNTVRVAGKNRREVELPLPQEVGDAILHDRQHRRPYFRGASNRPAVGPRHCCIGYNRRQSARSRRSTLGVADCSCLRRHSYPGNRPERAAPFERIRKRPHSDS</sequence>
<feature type="domain" description="Tyr recombinase" evidence="3">
    <location>
        <begin position="1"/>
        <end position="152"/>
    </location>
</feature>
<dbReference type="EMBL" id="VUYU01000002">
    <property type="protein sequence ID" value="NHZ32943.1"/>
    <property type="molecule type" value="Genomic_DNA"/>
</dbReference>
<dbReference type="InterPro" id="IPR002104">
    <property type="entry name" value="Integrase_catalytic"/>
</dbReference>
<dbReference type="InterPro" id="IPR011010">
    <property type="entry name" value="DNA_brk_join_enz"/>
</dbReference>
<dbReference type="SUPFAM" id="SSF56349">
    <property type="entry name" value="DNA breaking-rejoining enzymes"/>
    <property type="match status" value="1"/>
</dbReference>
<feature type="region of interest" description="Disordered" evidence="2">
    <location>
        <begin position="133"/>
        <end position="152"/>
    </location>
</feature>
<name>A0ABX0LJU0_9BURK</name>
<reference evidence="4 5" key="1">
    <citation type="submission" date="2019-09" db="EMBL/GenBank/DDBJ databases">
        <title>Taxonomy of Antarctic Massilia spp.: description of Massilia rubra sp. nov., Massilia aquatica sp. nov., Massilia mucilaginosa sp. nov., Massilia frigida sp. nov. isolated from streams, lakes and regoliths.</title>
        <authorList>
            <person name="Holochova P."/>
            <person name="Sedlacek I."/>
            <person name="Kralova S."/>
            <person name="Maslanova I."/>
            <person name="Busse H.-J."/>
            <person name="Stankova E."/>
            <person name="Vrbovska V."/>
            <person name="Kovarovic V."/>
            <person name="Bartak M."/>
            <person name="Svec P."/>
            <person name="Pantucek R."/>
        </authorList>
    </citation>
    <scope>NUCLEOTIDE SEQUENCE [LARGE SCALE GENOMIC DNA]</scope>
    <source>
        <strain evidence="4 5">CCM 8692</strain>
    </source>
</reference>
<keyword evidence="5" id="KW-1185">Reference proteome</keyword>
<comment type="caution">
    <text evidence="4">The sequence shown here is derived from an EMBL/GenBank/DDBJ whole genome shotgun (WGS) entry which is preliminary data.</text>
</comment>
<organism evidence="4 5">
    <name type="scientific">Massilia rubra</name>
    <dbReference type="NCBI Taxonomy" id="2607910"/>
    <lineage>
        <taxon>Bacteria</taxon>
        <taxon>Pseudomonadati</taxon>
        <taxon>Pseudomonadota</taxon>
        <taxon>Betaproteobacteria</taxon>
        <taxon>Burkholderiales</taxon>
        <taxon>Oxalobacteraceae</taxon>
        <taxon>Telluria group</taxon>
        <taxon>Massilia</taxon>
    </lineage>
</organism>
<evidence type="ECO:0000259" key="3">
    <source>
        <dbReference type="PROSITE" id="PS51898"/>
    </source>
</evidence>
<gene>
    <name evidence="4" type="ORF">F0185_04980</name>
</gene>
<dbReference type="Proteomes" id="UP000785613">
    <property type="component" value="Unassembled WGS sequence"/>
</dbReference>